<gene>
    <name evidence="1" type="ORF">ZMTM_17490</name>
</gene>
<dbReference type="KEGG" id="mpau:ZMTM_17490"/>
<proteinExistence type="predicted"/>
<evidence type="ECO:0000313" key="2">
    <source>
        <dbReference type="Proteomes" id="UP000826722"/>
    </source>
</evidence>
<name>A0A8D5G171_9PROT</name>
<keyword evidence="2" id="KW-1185">Reference proteome</keyword>
<dbReference type="AlphaFoldDB" id="A0A8D5G171"/>
<dbReference type="Proteomes" id="UP000826722">
    <property type="component" value="Chromosome"/>
</dbReference>
<protein>
    <submittedName>
        <fullName evidence="1">Uncharacterized protein</fullName>
    </submittedName>
</protein>
<accession>A0A8D5G171</accession>
<sequence>MATQFQFQADEEEVLELAFSAAEFMVTHEFIPTVPHEEIRAKHIALIEAFHELQKCGYPDKYDNYFNRLATAYKHGLPELTEEE</sequence>
<dbReference type="RefSeq" id="WP_221763573.1">
    <property type="nucleotide sequence ID" value="NZ_AP024110.1"/>
</dbReference>
<organism evidence="1 2">
    <name type="scientific">Methyloradius palustris</name>
    <dbReference type="NCBI Taxonomy" id="2778876"/>
    <lineage>
        <taxon>Bacteria</taxon>
        <taxon>Pseudomonadati</taxon>
        <taxon>Pseudomonadota</taxon>
        <taxon>Betaproteobacteria</taxon>
        <taxon>Nitrosomonadales</taxon>
        <taxon>Methylophilaceae</taxon>
        <taxon>Methyloradius</taxon>
    </lineage>
</organism>
<evidence type="ECO:0000313" key="1">
    <source>
        <dbReference type="EMBL" id="BCM25490.1"/>
    </source>
</evidence>
<reference evidence="1" key="1">
    <citation type="journal article" date="2021" name="Arch. Microbiol.">
        <title>Methyloradius palustris gen. nov., sp. nov., a methanol-oxidizing bacterium isolated from snow.</title>
        <authorList>
            <person name="Miyadera T."/>
            <person name="Kojima H."/>
            <person name="Fukui M."/>
        </authorList>
    </citation>
    <scope>NUCLEOTIDE SEQUENCE</scope>
    <source>
        <strain evidence="1">Zm11</strain>
    </source>
</reference>
<dbReference type="EMBL" id="AP024110">
    <property type="protein sequence ID" value="BCM25490.1"/>
    <property type="molecule type" value="Genomic_DNA"/>
</dbReference>